<proteinExistence type="predicted"/>
<organism evidence="2">
    <name type="scientific">Candidatus Methanogaster sp. ANME-2c ERB4</name>
    <dbReference type="NCBI Taxonomy" id="2759911"/>
    <lineage>
        <taxon>Archaea</taxon>
        <taxon>Methanobacteriati</taxon>
        <taxon>Methanobacteriota</taxon>
        <taxon>Stenosarchaea group</taxon>
        <taxon>Methanomicrobia</taxon>
        <taxon>Methanosarcinales</taxon>
        <taxon>ANME-2 cluster</taxon>
        <taxon>Candidatus Methanogasteraceae</taxon>
        <taxon>Candidatus Methanogaster</taxon>
    </lineage>
</organism>
<dbReference type="PANTHER" id="PTHR10357">
    <property type="entry name" value="ALPHA-AMYLASE FAMILY MEMBER"/>
    <property type="match status" value="1"/>
</dbReference>
<dbReference type="InterPro" id="IPR017853">
    <property type="entry name" value="GH"/>
</dbReference>
<name>A0A7G9Y4P0_9EURY</name>
<protein>
    <recommendedName>
        <fullName evidence="1">Glycosyl hydrolase family 13 catalytic domain-containing protein</fullName>
    </recommendedName>
</protein>
<dbReference type="InterPro" id="IPR012767">
    <property type="entry name" value="Trehalose_TreY"/>
</dbReference>
<dbReference type="PANTHER" id="PTHR10357:SF216">
    <property type="entry name" value="MALTOOLIGOSYL TREHALOSE SYNTHASE-RELATED"/>
    <property type="match status" value="1"/>
</dbReference>
<dbReference type="Pfam" id="PF00128">
    <property type="entry name" value="Alpha-amylase"/>
    <property type="match status" value="1"/>
</dbReference>
<dbReference type="SMART" id="SM00642">
    <property type="entry name" value="Aamy"/>
    <property type="match status" value="1"/>
</dbReference>
<dbReference type="EMBL" id="MT630784">
    <property type="protein sequence ID" value="QNO42974.1"/>
    <property type="molecule type" value="Genomic_DNA"/>
</dbReference>
<dbReference type="GO" id="GO:0047470">
    <property type="term" value="F:(1,4)-alpha-D-glucan 1-alpha-D-glucosylmutase activity"/>
    <property type="evidence" value="ECO:0007669"/>
    <property type="project" value="TreeGrafter"/>
</dbReference>
<evidence type="ECO:0000259" key="1">
    <source>
        <dbReference type="SMART" id="SM00642"/>
    </source>
</evidence>
<reference evidence="2" key="1">
    <citation type="submission" date="2020-06" db="EMBL/GenBank/DDBJ databases">
        <title>Unique genomic features of the anaerobic methanotrophic archaea.</title>
        <authorList>
            <person name="Chadwick G.L."/>
            <person name="Skennerton C.T."/>
            <person name="Laso-Perez R."/>
            <person name="Leu A.O."/>
            <person name="Speth D.R."/>
            <person name="Yu H."/>
            <person name="Morgan-Lang C."/>
            <person name="Hatzenpichler R."/>
            <person name="Goudeau D."/>
            <person name="Malmstrom R."/>
            <person name="Brazelton W.J."/>
            <person name="Woyke T."/>
            <person name="Hallam S.J."/>
            <person name="Tyson G.W."/>
            <person name="Wegener G."/>
            <person name="Boetius A."/>
            <person name="Orphan V."/>
        </authorList>
    </citation>
    <scope>NUCLEOTIDE SEQUENCE</scope>
</reference>
<accession>A0A7G9Y4P0</accession>
<evidence type="ECO:0000313" key="2">
    <source>
        <dbReference type="EMBL" id="QNO42974.1"/>
    </source>
</evidence>
<sequence>MMRIPVATYRIQFNPSFDFQAAREIIPYLAELGISDIYASPIFRARKGSTHGYDVVDPDQLNPELGEEQDFNELIRELKNYEMGWIQDIVPNHVAYNYENQMLMDVLENGESSKYLHFFDIEWDHPCESIRGKLLAPFLGRFYGESLEGGEIQLKYGAAGLSVNYYHLALPLKIESYVNVFTHQLSALKRKLGGDHPDFIKLLGILYVLKTLPSGEEMDERYDQITFIKRTLWELYTGNWEMKRFIDANVQAFNGEKGNPESFNLLDNLLSEQLFRLSFWKVATEEINYRRFFNINELICLRAEDDDVFDHTHALIFQLIEEGKVSGLRIDHIDGLYDPTNYLKRLQERTGDGYIIVEKILGITEELPSFWSMQGTTGYDFLNYLNGIFCKKKSEKQFNKIYSDFTGFKTAYDNLVCAKKRLILGKHMAGDVDNLAHLMKGIAARYRHGSDITLYGLKRTIVELMTQFPVYRTYINSEVSRENDHSYIKEAVKRSIERAPDLLNELDFIERFLLLEFEDYLAKEEKEQWIHFVMRFQQFTGPLMAKGFEDTVLYVYNRLLSLNEVGGSPDRFGTSLKEFHSFNRKRGNLYPHSLNATSTHDTKRGEDVRARINVLSEIPDEWERNLKQWNKINRGKKRTVNGRNVPDGNDEYFLYQTLIGAFPFYESEYPAFIERMKDYIIKAVREAKVRTAWLKPDTEYEDACISFVGEILREENQFPEEFMAFQRKVSHYGIFNSLSQTLIKITSPGVPDFYQGTELWDLNLVDPDNRRPVDFEKRISLLRDIMDKSYKELLATREDGRIKLFLINRALHARKEGADVFQKGSYIPIEAGGRFKEHIVAFARNHGDDWTITIAQRHLTALVKEGELPIGRQVWDDTHILLPKGVPALWKDAITTRGIEGRETLLICEVLKDFPVALLMSEEE</sequence>
<dbReference type="InterPro" id="IPR006047">
    <property type="entry name" value="GH13_cat_dom"/>
</dbReference>
<dbReference type="NCBIfam" id="TIGR02401">
    <property type="entry name" value="trehalose_TreY"/>
    <property type="match status" value="1"/>
</dbReference>
<gene>
    <name evidence="2" type="ORF">MNOMIAMN_00014</name>
</gene>
<dbReference type="SUPFAM" id="SSF51445">
    <property type="entry name" value="(Trans)glycosidases"/>
    <property type="match status" value="1"/>
</dbReference>
<dbReference type="Gene3D" id="3.20.20.80">
    <property type="entry name" value="Glycosidases"/>
    <property type="match status" value="4"/>
</dbReference>
<dbReference type="CDD" id="cd11336">
    <property type="entry name" value="AmyAc_MTSase"/>
    <property type="match status" value="1"/>
</dbReference>
<dbReference type="AlphaFoldDB" id="A0A7G9Y4P0"/>
<dbReference type="GO" id="GO:0030980">
    <property type="term" value="P:alpha-glucan catabolic process"/>
    <property type="evidence" value="ECO:0007669"/>
    <property type="project" value="TreeGrafter"/>
</dbReference>
<dbReference type="GO" id="GO:0005992">
    <property type="term" value="P:trehalose biosynthetic process"/>
    <property type="evidence" value="ECO:0007669"/>
    <property type="project" value="TreeGrafter"/>
</dbReference>
<feature type="domain" description="Glycosyl hydrolase family 13 catalytic" evidence="1">
    <location>
        <begin position="5"/>
        <end position="801"/>
    </location>
</feature>